<evidence type="ECO:0000256" key="7">
    <source>
        <dbReference type="ARBA" id="ARBA00023136"/>
    </source>
</evidence>
<feature type="transmembrane region" description="Helical" evidence="10">
    <location>
        <begin position="104"/>
        <end position="129"/>
    </location>
</feature>
<reference evidence="13 14" key="1">
    <citation type="submission" date="2018-11" db="EMBL/GenBank/DDBJ databases">
        <title>Mesobaculum littorinae gen. nov., sp. nov., isolated from Littorina scabra that represents a novel genus of the order Rhodobacteraceae.</title>
        <authorList>
            <person name="Li F."/>
        </authorList>
    </citation>
    <scope>NUCLEOTIDE SEQUENCE [LARGE SCALE GENOMIC DNA]</scope>
    <source>
        <strain evidence="13 14">M0103</strain>
    </source>
</reference>
<organism evidence="13 14">
    <name type="scientific">Mesobaculum littorinae</name>
    <dbReference type="NCBI Taxonomy" id="2486419"/>
    <lineage>
        <taxon>Bacteria</taxon>
        <taxon>Pseudomonadati</taxon>
        <taxon>Pseudomonadota</taxon>
        <taxon>Alphaproteobacteria</taxon>
        <taxon>Rhodobacterales</taxon>
        <taxon>Roseobacteraceae</taxon>
        <taxon>Mesobaculum</taxon>
    </lineage>
</organism>
<feature type="compositionally biased region" description="Low complexity" evidence="11">
    <location>
        <begin position="1"/>
        <end position="16"/>
    </location>
</feature>
<dbReference type="Gene3D" id="1.10.3720.10">
    <property type="entry name" value="MetI-like"/>
    <property type="match status" value="1"/>
</dbReference>
<feature type="domain" description="ABC transmembrane type-1" evidence="12">
    <location>
        <begin position="99"/>
        <end position="289"/>
    </location>
</feature>
<evidence type="ECO:0000256" key="5">
    <source>
        <dbReference type="ARBA" id="ARBA00022692"/>
    </source>
</evidence>
<sequence length="303" mass="32325">MTPTATPDTATPGTATSETRRTRGPVGEFWRRLRQRRVALAAMLILLAIYLFAFAAPYVLPYGPNDFDYLNTLQGPSATHWAGTDEFGRDIFARLMNGAKLSMFIGFTSVGIGAAFGIVAGLLAGFYGGWIDSITMRMSDVLFAFPGVLLAIGIVAILGPGLSNVIIAVAIFSLPAFARIVRSGTLALKESTYVEAARAAGASDMVIMGRHILPGTLSAVIVYFTMRIGTSILTATSLSFLGLGVEPSIAEWGAMLSTGRDYMLAGEWHLTVFPGLAIFITVLCFNLLGDGLRDALDPKLEQT</sequence>
<evidence type="ECO:0000256" key="11">
    <source>
        <dbReference type="SAM" id="MobiDB-lite"/>
    </source>
</evidence>
<feature type="transmembrane region" description="Helical" evidence="10">
    <location>
        <begin position="38"/>
        <end position="60"/>
    </location>
</feature>
<dbReference type="PANTHER" id="PTHR43386:SF3">
    <property type="entry name" value="GLUTATHIONE TRANSPORT SYSTEM PERMEASE PROTEIN GSID"/>
    <property type="match status" value="1"/>
</dbReference>
<evidence type="ECO:0000256" key="10">
    <source>
        <dbReference type="RuleBase" id="RU363032"/>
    </source>
</evidence>
<dbReference type="Pfam" id="PF00528">
    <property type="entry name" value="BPD_transp_1"/>
    <property type="match status" value="1"/>
</dbReference>
<feature type="transmembrane region" description="Helical" evidence="10">
    <location>
        <begin position="165"/>
        <end position="181"/>
    </location>
</feature>
<dbReference type="Pfam" id="PF12911">
    <property type="entry name" value="OppC_N"/>
    <property type="match status" value="1"/>
</dbReference>
<dbReference type="PROSITE" id="PS50928">
    <property type="entry name" value="ABC_TM1"/>
    <property type="match status" value="1"/>
</dbReference>
<dbReference type="GO" id="GO:0071916">
    <property type="term" value="F:dipeptide transmembrane transporter activity"/>
    <property type="evidence" value="ECO:0007669"/>
    <property type="project" value="TreeGrafter"/>
</dbReference>
<evidence type="ECO:0000256" key="4">
    <source>
        <dbReference type="ARBA" id="ARBA00022475"/>
    </source>
</evidence>
<evidence type="ECO:0000256" key="1">
    <source>
        <dbReference type="ARBA" id="ARBA00004651"/>
    </source>
</evidence>
<feature type="region of interest" description="Disordered" evidence="11">
    <location>
        <begin position="1"/>
        <end position="23"/>
    </location>
</feature>
<dbReference type="InterPro" id="IPR050366">
    <property type="entry name" value="BP-dependent_transpt_permease"/>
</dbReference>
<feature type="transmembrane region" description="Helical" evidence="10">
    <location>
        <begin position="268"/>
        <end position="289"/>
    </location>
</feature>
<comment type="caution">
    <text evidence="13">The sequence shown here is derived from an EMBL/GenBank/DDBJ whole genome shotgun (WGS) entry which is preliminary data.</text>
</comment>
<evidence type="ECO:0000256" key="6">
    <source>
        <dbReference type="ARBA" id="ARBA00022989"/>
    </source>
</evidence>
<proteinExistence type="inferred from homology"/>
<comment type="function">
    <text evidence="8">Part of the ABC transporter complex GsiABCD involved in glutathione import. Probably responsible for the translocation of the substrate across the membrane.</text>
</comment>
<comment type="similarity">
    <text evidence="2 10">Belongs to the binding-protein-dependent transport system permease family.</text>
</comment>
<accession>A0A438AKD6</accession>
<feature type="transmembrane region" description="Helical" evidence="10">
    <location>
        <begin position="220"/>
        <end position="245"/>
    </location>
</feature>
<keyword evidence="14" id="KW-1185">Reference proteome</keyword>
<evidence type="ECO:0000259" key="12">
    <source>
        <dbReference type="PROSITE" id="PS50928"/>
    </source>
</evidence>
<evidence type="ECO:0000256" key="9">
    <source>
        <dbReference type="ARBA" id="ARBA00041106"/>
    </source>
</evidence>
<dbReference type="PANTHER" id="PTHR43386">
    <property type="entry name" value="OLIGOPEPTIDE TRANSPORT SYSTEM PERMEASE PROTEIN APPC"/>
    <property type="match status" value="1"/>
</dbReference>
<gene>
    <name evidence="13" type="ORF">EKE94_00320</name>
</gene>
<protein>
    <recommendedName>
        <fullName evidence="9">Glutathione transport system permease protein GsiD</fullName>
    </recommendedName>
</protein>
<dbReference type="EMBL" id="RQXX01000001">
    <property type="protein sequence ID" value="RVV99178.1"/>
    <property type="molecule type" value="Genomic_DNA"/>
</dbReference>
<dbReference type="InterPro" id="IPR035906">
    <property type="entry name" value="MetI-like_sf"/>
</dbReference>
<dbReference type="InterPro" id="IPR025966">
    <property type="entry name" value="OppC_N"/>
</dbReference>
<keyword evidence="3 10" id="KW-0813">Transport</keyword>
<keyword evidence="6 10" id="KW-1133">Transmembrane helix</keyword>
<dbReference type="GO" id="GO:0005886">
    <property type="term" value="C:plasma membrane"/>
    <property type="evidence" value="ECO:0007669"/>
    <property type="project" value="UniProtKB-SubCell"/>
</dbReference>
<dbReference type="InterPro" id="IPR000515">
    <property type="entry name" value="MetI-like"/>
</dbReference>
<evidence type="ECO:0000256" key="8">
    <source>
        <dbReference type="ARBA" id="ARBA00037215"/>
    </source>
</evidence>
<keyword evidence="7 10" id="KW-0472">Membrane</keyword>
<feature type="transmembrane region" description="Helical" evidence="10">
    <location>
        <begin position="141"/>
        <end position="159"/>
    </location>
</feature>
<dbReference type="SUPFAM" id="SSF161098">
    <property type="entry name" value="MetI-like"/>
    <property type="match status" value="1"/>
</dbReference>
<dbReference type="OrthoDB" id="9766870at2"/>
<evidence type="ECO:0000256" key="2">
    <source>
        <dbReference type="ARBA" id="ARBA00009306"/>
    </source>
</evidence>
<evidence type="ECO:0000313" key="13">
    <source>
        <dbReference type="EMBL" id="RVV99178.1"/>
    </source>
</evidence>
<dbReference type="AlphaFoldDB" id="A0A438AKD6"/>
<dbReference type="RefSeq" id="WP_127904619.1">
    <property type="nucleotide sequence ID" value="NZ_RQXX01000001.1"/>
</dbReference>
<evidence type="ECO:0000256" key="3">
    <source>
        <dbReference type="ARBA" id="ARBA00022448"/>
    </source>
</evidence>
<dbReference type="CDD" id="cd06261">
    <property type="entry name" value="TM_PBP2"/>
    <property type="match status" value="1"/>
</dbReference>
<keyword evidence="4" id="KW-1003">Cell membrane</keyword>
<evidence type="ECO:0000313" key="14">
    <source>
        <dbReference type="Proteomes" id="UP000285908"/>
    </source>
</evidence>
<dbReference type="Proteomes" id="UP000285908">
    <property type="component" value="Unassembled WGS sequence"/>
</dbReference>
<name>A0A438AKD6_9RHOB</name>
<keyword evidence="5 10" id="KW-0812">Transmembrane</keyword>
<comment type="subcellular location">
    <subcellularLocation>
        <location evidence="1 10">Cell membrane</location>
        <topology evidence="1 10">Multi-pass membrane protein</topology>
    </subcellularLocation>
</comment>